<feature type="domain" description="Fucosyltransferase N-terminal" evidence="14">
    <location>
        <begin position="95"/>
        <end position="213"/>
    </location>
</feature>
<keyword evidence="7" id="KW-0735">Signal-anchor</keyword>
<evidence type="ECO:0000256" key="7">
    <source>
        <dbReference type="ARBA" id="ARBA00022968"/>
    </source>
</evidence>
<accession>A0A8K0G5U9</accession>
<comment type="subcellular location">
    <subcellularLocation>
        <location evidence="1 12">Golgi apparatus</location>
        <location evidence="1 12">Golgi stack membrane</location>
        <topology evidence="1 12">Single-pass type II membrane protein</topology>
    </subcellularLocation>
</comment>
<dbReference type="InterPro" id="IPR055270">
    <property type="entry name" value="Glyco_tran_10_C"/>
</dbReference>
<evidence type="ECO:0000259" key="13">
    <source>
        <dbReference type="Pfam" id="PF00852"/>
    </source>
</evidence>
<dbReference type="GO" id="GO:0008417">
    <property type="term" value="F:fucosyltransferase activity"/>
    <property type="evidence" value="ECO:0007669"/>
    <property type="project" value="InterPro"/>
</dbReference>
<evidence type="ECO:0000256" key="2">
    <source>
        <dbReference type="ARBA" id="ARBA00004922"/>
    </source>
</evidence>
<dbReference type="Proteomes" id="UP000801492">
    <property type="component" value="Unassembled WGS sequence"/>
</dbReference>
<sequence>MIKSYKKTILSVVIIFAVFSSAILYFFYLQKKHRCVFEVFKCIKKENSTAVVDYQYYRHGNWRNLSKERVNSLSELGKILFLEKEYPKVNTSAKNYTILNWKYGWATDSRHIRRYTYTPFDPLENCSVSNCIISYNNLDIESADLVLFEIFFLCGPHELPRRPNNTNQIWTFVTEESPLNTYAEYIHMYEYPNFDGYFNWSMTYRMDADIPFPSGRTVTLTPEEKGKFDFEEWNKSKKQNVLITILGTHCYARNSRWKYVQKLRKYIPIHKFGGCGGNKCPGYYTKDCGLLSRYKFYLAFENSNCNEYITEKLWWNSFEKNAIPIIMGTTKRILNQTLPPNSYIHINDFVNPKHLAQYIIYLNNTPRELEKYLEWKNHFKVLNEHGYFQSRSEFYCRACEALNYNSKKKKVYNNLNKYWFHNQCQKGWSAFFDINIIL</sequence>
<keyword evidence="16" id="KW-1185">Reference proteome</keyword>
<dbReference type="EMBL" id="VTPC01085548">
    <property type="protein sequence ID" value="KAF2887011.1"/>
    <property type="molecule type" value="Genomic_DNA"/>
</dbReference>
<evidence type="ECO:0000313" key="16">
    <source>
        <dbReference type="Proteomes" id="UP000801492"/>
    </source>
</evidence>
<dbReference type="InterPro" id="IPR038577">
    <property type="entry name" value="GT10-like_C_sf"/>
</dbReference>
<dbReference type="AlphaFoldDB" id="A0A8K0G5U9"/>
<evidence type="ECO:0000256" key="12">
    <source>
        <dbReference type="RuleBase" id="RU003832"/>
    </source>
</evidence>
<dbReference type="OrthoDB" id="427096at2759"/>
<dbReference type="Pfam" id="PF17039">
    <property type="entry name" value="Glyco_tran_10_N"/>
    <property type="match status" value="1"/>
</dbReference>
<evidence type="ECO:0000256" key="11">
    <source>
        <dbReference type="ARBA" id="ARBA00023180"/>
    </source>
</evidence>
<keyword evidence="4 12" id="KW-0328">Glycosyltransferase</keyword>
<dbReference type="SUPFAM" id="SSF53756">
    <property type="entry name" value="UDP-Glycosyltransferase/glycogen phosphorylase"/>
    <property type="match status" value="1"/>
</dbReference>
<keyword evidence="9 12" id="KW-0333">Golgi apparatus</keyword>
<evidence type="ECO:0000259" key="14">
    <source>
        <dbReference type="Pfam" id="PF17039"/>
    </source>
</evidence>
<feature type="transmembrane region" description="Helical" evidence="12">
    <location>
        <begin position="9"/>
        <end position="28"/>
    </location>
</feature>
<protein>
    <recommendedName>
        <fullName evidence="12">Fucosyltransferase</fullName>
        <ecNumber evidence="12">2.4.1.-</ecNumber>
    </recommendedName>
</protein>
<evidence type="ECO:0000256" key="6">
    <source>
        <dbReference type="ARBA" id="ARBA00022692"/>
    </source>
</evidence>
<evidence type="ECO:0000256" key="5">
    <source>
        <dbReference type="ARBA" id="ARBA00022679"/>
    </source>
</evidence>
<evidence type="ECO:0000256" key="9">
    <source>
        <dbReference type="ARBA" id="ARBA00023034"/>
    </source>
</evidence>
<dbReference type="PANTHER" id="PTHR48438">
    <property type="entry name" value="ALPHA-(1,3)-FUCOSYLTRANSFERASE C-RELATED"/>
    <property type="match status" value="1"/>
</dbReference>
<feature type="domain" description="Fucosyltransferase C-terminal" evidence="13">
    <location>
        <begin position="238"/>
        <end position="417"/>
    </location>
</feature>
<organism evidence="15 16">
    <name type="scientific">Ignelater luminosus</name>
    <name type="common">Cucubano</name>
    <name type="synonym">Pyrophorus luminosus</name>
    <dbReference type="NCBI Taxonomy" id="2038154"/>
    <lineage>
        <taxon>Eukaryota</taxon>
        <taxon>Metazoa</taxon>
        <taxon>Ecdysozoa</taxon>
        <taxon>Arthropoda</taxon>
        <taxon>Hexapoda</taxon>
        <taxon>Insecta</taxon>
        <taxon>Pterygota</taxon>
        <taxon>Neoptera</taxon>
        <taxon>Endopterygota</taxon>
        <taxon>Coleoptera</taxon>
        <taxon>Polyphaga</taxon>
        <taxon>Elateriformia</taxon>
        <taxon>Elateroidea</taxon>
        <taxon>Elateridae</taxon>
        <taxon>Agrypninae</taxon>
        <taxon>Pyrophorini</taxon>
        <taxon>Ignelater</taxon>
    </lineage>
</organism>
<dbReference type="PANTHER" id="PTHR48438:SF1">
    <property type="entry name" value="ALPHA-(1,3)-FUCOSYLTRANSFERASE C-RELATED"/>
    <property type="match status" value="1"/>
</dbReference>
<proteinExistence type="inferred from homology"/>
<dbReference type="Pfam" id="PF00852">
    <property type="entry name" value="Glyco_transf_10"/>
    <property type="match status" value="1"/>
</dbReference>
<gene>
    <name evidence="15" type="ORF">ILUMI_19162</name>
</gene>
<keyword evidence="10 12" id="KW-0472">Membrane</keyword>
<dbReference type="GO" id="GO:0032580">
    <property type="term" value="C:Golgi cisterna membrane"/>
    <property type="evidence" value="ECO:0007669"/>
    <property type="project" value="UniProtKB-SubCell"/>
</dbReference>
<dbReference type="UniPathway" id="UPA00378"/>
<dbReference type="FunFam" id="3.40.50.11660:FF:000002">
    <property type="entry name" value="Alpha-(1,3)-fucosyltransferase"/>
    <property type="match status" value="1"/>
</dbReference>
<keyword evidence="11" id="KW-0325">Glycoprotein</keyword>
<evidence type="ECO:0000256" key="1">
    <source>
        <dbReference type="ARBA" id="ARBA00004447"/>
    </source>
</evidence>
<name>A0A8K0G5U9_IGNLU</name>
<evidence type="ECO:0000256" key="8">
    <source>
        <dbReference type="ARBA" id="ARBA00022989"/>
    </source>
</evidence>
<dbReference type="InterPro" id="IPR031481">
    <property type="entry name" value="Glyco_tran_10_N"/>
</dbReference>
<comment type="caution">
    <text evidence="15">The sequence shown here is derived from an EMBL/GenBank/DDBJ whole genome shotgun (WGS) entry which is preliminary data.</text>
</comment>
<keyword evidence="8 12" id="KW-1133">Transmembrane helix</keyword>
<evidence type="ECO:0000313" key="15">
    <source>
        <dbReference type="EMBL" id="KAF2887011.1"/>
    </source>
</evidence>
<comment type="pathway">
    <text evidence="2">Protein modification; protein glycosylation.</text>
</comment>
<dbReference type="InterPro" id="IPR001503">
    <property type="entry name" value="Glyco_trans_10"/>
</dbReference>
<comment type="similarity">
    <text evidence="3 12">Belongs to the glycosyltransferase 10 family.</text>
</comment>
<evidence type="ECO:0000256" key="3">
    <source>
        <dbReference type="ARBA" id="ARBA00008919"/>
    </source>
</evidence>
<keyword evidence="5 12" id="KW-0808">Transferase</keyword>
<evidence type="ECO:0000256" key="10">
    <source>
        <dbReference type="ARBA" id="ARBA00023136"/>
    </source>
</evidence>
<reference evidence="15" key="1">
    <citation type="submission" date="2019-08" db="EMBL/GenBank/DDBJ databases">
        <title>The genome of the North American firefly Photinus pyralis.</title>
        <authorList>
            <consortium name="Photinus pyralis genome working group"/>
            <person name="Fallon T.R."/>
            <person name="Sander Lower S.E."/>
            <person name="Weng J.-K."/>
        </authorList>
    </citation>
    <scope>NUCLEOTIDE SEQUENCE</scope>
    <source>
        <strain evidence="15">TRF0915ILg1</strain>
        <tissue evidence="15">Whole body</tissue>
    </source>
</reference>
<dbReference type="Gene3D" id="3.40.50.11660">
    <property type="entry name" value="Glycosyl transferase family 10, C-terminal domain"/>
    <property type="match status" value="1"/>
</dbReference>
<keyword evidence="6 12" id="KW-0812">Transmembrane</keyword>
<evidence type="ECO:0000256" key="4">
    <source>
        <dbReference type="ARBA" id="ARBA00022676"/>
    </source>
</evidence>
<dbReference type="EC" id="2.4.1.-" evidence="12"/>